<reference evidence="1 2" key="1">
    <citation type="submission" date="2015-01" db="EMBL/GenBank/DDBJ databases">
        <title>Evolution of Trichinella species and genotypes.</title>
        <authorList>
            <person name="Korhonen P.K."/>
            <person name="Edoardo P."/>
            <person name="Giuseppe L.R."/>
            <person name="Gasser R.B."/>
        </authorList>
    </citation>
    <scope>NUCLEOTIDE SEQUENCE [LARGE SCALE GENOMIC DNA]</scope>
    <source>
        <strain evidence="1">ISS37</strain>
    </source>
</reference>
<dbReference type="AlphaFoldDB" id="A0A0V0RCM4"/>
<sequence>MNPLEISGGSTGEVIVNVEELDGSQVRDPVSEFQQMSAIDGDFKL</sequence>
<dbReference type="Proteomes" id="UP000054630">
    <property type="component" value="Unassembled WGS sequence"/>
</dbReference>
<gene>
    <name evidence="1" type="ORF">T07_8878</name>
</gene>
<keyword evidence="2" id="KW-1185">Reference proteome</keyword>
<protein>
    <submittedName>
        <fullName evidence="1">Uncharacterized protein</fullName>
    </submittedName>
</protein>
<comment type="caution">
    <text evidence="1">The sequence shown here is derived from an EMBL/GenBank/DDBJ whole genome shotgun (WGS) entry which is preliminary data.</text>
</comment>
<name>A0A0V0RCM4_9BILA</name>
<organism evidence="1 2">
    <name type="scientific">Trichinella nelsoni</name>
    <dbReference type="NCBI Taxonomy" id="6336"/>
    <lineage>
        <taxon>Eukaryota</taxon>
        <taxon>Metazoa</taxon>
        <taxon>Ecdysozoa</taxon>
        <taxon>Nematoda</taxon>
        <taxon>Enoplea</taxon>
        <taxon>Dorylaimia</taxon>
        <taxon>Trichinellida</taxon>
        <taxon>Trichinellidae</taxon>
        <taxon>Trichinella</taxon>
    </lineage>
</organism>
<evidence type="ECO:0000313" key="1">
    <source>
        <dbReference type="EMBL" id="KRX12223.1"/>
    </source>
</evidence>
<proteinExistence type="predicted"/>
<accession>A0A0V0RCM4</accession>
<evidence type="ECO:0000313" key="2">
    <source>
        <dbReference type="Proteomes" id="UP000054630"/>
    </source>
</evidence>
<dbReference type="EMBL" id="JYDL01000616">
    <property type="protein sequence ID" value="KRX12223.1"/>
    <property type="molecule type" value="Genomic_DNA"/>
</dbReference>